<reference evidence="6 7" key="1">
    <citation type="submission" date="2017-02" db="EMBL/GenBank/DDBJ databases">
        <title>The new phylogeny of genus Mycobacterium.</title>
        <authorList>
            <person name="Tortoli E."/>
            <person name="Trovato A."/>
            <person name="Cirillo D.M."/>
        </authorList>
    </citation>
    <scope>NUCLEOTIDE SEQUENCE [LARGE SCALE GENOMIC DNA]</scope>
    <source>
        <strain evidence="6 7">DSM 44338</strain>
    </source>
</reference>
<dbReference type="InterPro" id="IPR011006">
    <property type="entry name" value="CheY-like_superfamily"/>
</dbReference>
<keyword evidence="7" id="KW-1185">Reference proteome</keyword>
<proteinExistence type="predicted"/>
<name>A0A1X0JNI7_9MYCO</name>
<dbReference type="PROSITE" id="PS50921">
    <property type="entry name" value="ANTAR"/>
    <property type="match status" value="1"/>
</dbReference>
<dbReference type="Gene3D" id="1.10.10.10">
    <property type="entry name" value="Winged helix-like DNA-binding domain superfamily/Winged helix DNA-binding domain"/>
    <property type="match status" value="1"/>
</dbReference>
<protein>
    <submittedName>
        <fullName evidence="6">ANTAR domain protein</fullName>
    </submittedName>
</protein>
<dbReference type="SUPFAM" id="SSF52172">
    <property type="entry name" value="CheY-like"/>
    <property type="match status" value="1"/>
</dbReference>
<feature type="domain" description="ANTAR" evidence="5">
    <location>
        <begin position="156"/>
        <end position="217"/>
    </location>
</feature>
<evidence type="ECO:0000256" key="3">
    <source>
        <dbReference type="ARBA" id="ARBA00023015"/>
    </source>
</evidence>
<dbReference type="Proteomes" id="UP000192411">
    <property type="component" value="Unassembled WGS sequence"/>
</dbReference>
<dbReference type="EMBL" id="MVIM01000010">
    <property type="protein sequence ID" value="ORB63747.1"/>
    <property type="molecule type" value="Genomic_DNA"/>
</dbReference>
<evidence type="ECO:0000259" key="5">
    <source>
        <dbReference type="PROSITE" id="PS50921"/>
    </source>
</evidence>
<accession>A0A1X0JNI7</accession>
<sequence length="220" mass="23493">MAELAANQSTPTDVTAVLEAVTSLAVQLIPAVDFADVLLVDEHEHRTVAPTDPLAVNLDSLQLDLQEGPCLGALVEDATIVAPDLANEVRWPRFSAAAVSRGVASMMAFRLYTYPKATPNGIGGRGALNLFSRSQCEFDLEDQALGGMLATHAATALVAADRQRQFESALASRDVIGQAKGVLMERFKVDAVRAFAMMTKLSQDSNTPIRILAQRIVAST</sequence>
<comment type="caution">
    <text evidence="6">The sequence shown here is derived from an EMBL/GenBank/DDBJ whole genome shotgun (WGS) entry which is preliminary data.</text>
</comment>
<keyword evidence="1" id="KW-0808">Transferase</keyword>
<organism evidence="6 7">
    <name type="scientific">Mycolicibacterium tusciae</name>
    <dbReference type="NCBI Taxonomy" id="75922"/>
    <lineage>
        <taxon>Bacteria</taxon>
        <taxon>Bacillati</taxon>
        <taxon>Actinomycetota</taxon>
        <taxon>Actinomycetes</taxon>
        <taxon>Mycobacteriales</taxon>
        <taxon>Mycobacteriaceae</taxon>
        <taxon>Mycolicibacterium</taxon>
    </lineage>
</organism>
<evidence type="ECO:0000256" key="4">
    <source>
        <dbReference type="ARBA" id="ARBA00023163"/>
    </source>
</evidence>
<dbReference type="InterPro" id="IPR005561">
    <property type="entry name" value="ANTAR"/>
</dbReference>
<keyword evidence="4" id="KW-0804">Transcription</keyword>
<dbReference type="InterPro" id="IPR036388">
    <property type="entry name" value="WH-like_DNA-bd_sf"/>
</dbReference>
<dbReference type="Pfam" id="PF13185">
    <property type="entry name" value="GAF_2"/>
    <property type="match status" value="1"/>
</dbReference>
<dbReference type="Pfam" id="PF03861">
    <property type="entry name" value="ANTAR"/>
    <property type="match status" value="1"/>
</dbReference>
<dbReference type="SMART" id="SM01012">
    <property type="entry name" value="ANTAR"/>
    <property type="match status" value="1"/>
</dbReference>
<dbReference type="PIRSF" id="PIRSF036625">
    <property type="entry name" value="GAF_ANTAR"/>
    <property type="match status" value="1"/>
</dbReference>
<keyword evidence="2" id="KW-0418">Kinase</keyword>
<dbReference type="InterPro" id="IPR003018">
    <property type="entry name" value="GAF"/>
</dbReference>
<dbReference type="STRING" id="75922.BST47_18815"/>
<dbReference type="AlphaFoldDB" id="A0A1X0JNI7"/>
<gene>
    <name evidence="6" type="ORF">BST47_18815</name>
</gene>
<evidence type="ECO:0000313" key="7">
    <source>
        <dbReference type="Proteomes" id="UP000192411"/>
    </source>
</evidence>
<dbReference type="GO" id="GO:0003723">
    <property type="term" value="F:RNA binding"/>
    <property type="evidence" value="ECO:0007669"/>
    <property type="project" value="InterPro"/>
</dbReference>
<keyword evidence="3" id="KW-0805">Transcription regulation</keyword>
<evidence type="ECO:0000256" key="1">
    <source>
        <dbReference type="ARBA" id="ARBA00022679"/>
    </source>
</evidence>
<dbReference type="OrthoDB" id="4629915at2"/>
<dbReference type="InterPro" id="IPR029016">
    <property type="entry name" value="GAF-like_dom_sf"/>
</dbReference>
<evidence type="ECO:0000256" key="2">
    <source>
        <dbReference type="ARBA" id="ARBA00022777"/>
    </source>
</evidence>
<dbReference type="InterPro" id="IPR012074">
    <property type="entry name" value="GAF_ANTAR"/>
</dbReference>
<dbReference type="Gene3D" id="3.30.450.40">
    <property type="match status" value="1"/>
</dbReference>
<dbReference type="GO" id="GO:0016301">
    <property type="term" value="F:kinase activity"/>
    <property type="evidence" value="ECO:0007669"/>
    <property type="project" value="UniProtKB-KW"/>
</dbReference>
<evidence type="ECO:0000313" key="6">
    <source>
        <dbReference type="EMBL" id="ORB63747.1"/>
    </source>
</evidence>
<dbReference type="SUPFAM" id="SSF55781">
    <property type="entry name" value="GAF domain-like"/>
    <property type="match status" value="1"/>
</dbReference>